<dbReference type="InterPro" id="IPR050229">
    <property type="entry name" value="GlpE_sulfurtransferase"/>
</dbReference>
<dbReference type="CDD" id="cd00158">
    <property type="entry name" value="RHOD"/>
    <property type="match status" value="1"/>
</dbReference>
<accession>A0ABS7ZSQ0</accession>
<dbReference type="PANTHER" id="PTHR43031:SF16">
    <property type="entry name" value="OXIDOREDUCTASE"/>
    <property type="match status" value="1"/>
</dbReference>
<dbReference type="InterPro" id="IPR001763">
    <property type="entry name" value="Rhodanese-like_dom"/>
</dbReference>
<name>A0ABS7ZSQ0_9GAMM</name>
<dbReference type="SMART" id="SM00450">
    <property type="entry name" value="RHOD"/>
    <property type="match status" value="1"/>
</dbReference>
<organism evidence="2 3">
    <name type="scientific">Thalassolituus marinus</name>
    <dbReference type="NCBI Taxonomy" id="671053"/>
    <lineage>
        <taxon>Bacteria</taxon>
        <taxon>Pseudomonadati</taxon>
        <taxon>Pseudomonadota</taxon>
        <taxon>Gammaproteobacteria</taxon>
        <taxon>Oceanospirillales</taxon>
        <taxon>Oceanospirillaceae</taxon>
        <taxon>Thalassolituus</taxon>
    </lineage>
</organism>
<dbReference type="RefSeq" id="WP_225676099.1">
    <property type="nucleotide sequence ID" value="NZ_JAEDAH010000091.1"/>
</dbReference>
<feature type="domain" description="Rhodanese" evidence="1">
    <location>
        <begin position="29"/>
        <end position="119"/>
    </location>
</feature>
<dbReference type="Gene3D" id="3.40.250.10">
    <property type="entry name" value="Rhodanese-like domain"/>
    <property type="match status" value="1"/>
</dbReference>
<dbReference type="InterPro" id="IPR001307">
    <property type="entry name" value="Thiosulphate_STrfase_CS"/>
</dbReference>
<gene>
    <name evidence="2" type="ORF">I9W95_14345</name>
</gene>
<dbReference type="EMBL" id="JAEDAH010000091">
    <property type="protein sequence ID" value="MCA6064789.1"/>
    <property type="molecule type" value="Genomic_DNA"/>
</dbReference>
<dbReference type="Proteomes" id="UP000714380">
    <property type="component" value="Unassembled WGS sequence"/>
</dbReference>
<dbReference type="Pfam" id="PF00581">
    <property type="entry name" value="Rhodanese"/>
    <property type="match status" value="1"/>
</dbReference>
<protein>
    <submittedName>
        <fullName evidence="2">Rhodanese-like domain-containing protein</fullName>
    </submittedName>
</protein>
<evidence type="ECO:0000259" key="1">
    <source>
        <dbReference type="PROSITE" id="PS50206"/>
    </source>
</evidence>
<reference evidence="2 3" key="1">
    <citation type="submission" date="2020-12" db="EMBL/GenBank/DDBJ databases">
        <title>Novel Thalassolituus-related marine hydrocarbonoclastic bacteria mediated algae-derived hydrocarbons mineralization in twilight zone of the northern South China Sea.</title>
        <authorList>
            <person name="Dong C."/>
        </authorList>
    </citation>
    <scope>NUCLEOTIDE SEQUENCE [LARGE SCALE GENOMIC DNA]</scope>
    <source>
        <strain evidence="2 3">IMCC1826</strain>
    </source>
</reference>
<dbReference type="PANTHER" id="PTHR43031">
    <property type="entry name" value="FAD-DEPENDENT OXIDOREDUCTASE"/>
    <property type="match status" value="1"/>
</dbReference>
<evidence type="ECO:0000313" key="3">
    <source>
        <dbReference type="Proteomes" id="UP000714380"/>
    </source>
</evidence>
<proteinExistence type="predicted"/>
<dbReference type="PROSITE" id="PS50206">
    <property type="entry name" value="RHODANESE_3"/>
    <property type="match status" value="1"/>
</dbReference>
<evidence type="ECO:0000313" key="2">
    <source>
        <dbReference type="EMBL" id="MCA6064789.1"/>
    </source>
</evidence>
<sequence>MKRFLKWLPFGKVAEVSATELHRLMQDGAQPGLQIIDVRSEQEFAASHIPGAINLPITRFRKNAVAALGLNNTQPVITICLSAHRSIPATRQLSSLGLDCKQLQGGMLAWWKAGLPCIKAEP</sequence>
<dbReference type="SUPFAM" id="SSF52821">
    <property type="entry name" value="Rhodanese/Cell cycle control phosphatase"/>
    <property type="match status" value="1"/>
</dbReference>
<dbReference type="PROSITE" id="PS00380">
    <property type="entry name" value="RHODANESE_1"/>
    <property type="match status" value="1"/>
</dbReference>
<keyword evidence="3" id="KW-1185">Reference proteome</keyword>
<comment type="caution">
    <text evidence="2">The sequence shown here is derived from an EMBL/GenBank/DDBJ whole genome shotgun (WGS) entry which is preliminary data.</text>
</comment>
<dbReference type="InterPro" id="IPR036873">
    <property type="entry name" value="Rhodanese-like_dom_sf"/>
</dbReference>